<comment type="caution">
    <text evidence="2">The sequence shown here is derived from an EMBL/GenBank/DDBJ whole genome shotgun (WGS) entry which is preliminary data.</text>
</comment>
<dbReference type="EMBL" id="LJBN01000101">
    <property type="protein sequence ID" value="OOQ89939.1"/>
    <property type="molecule type" value="Genomic_DNA"/>
</dbReference>
<evidence type="ECO:0000313" key="2">
    <source>
        <dbReference type="EMBL" id="OOQ89939.1"/>
    </source>
</evidence>
<organism evidence="2 3">
    <name type="scientific">Penicillium brasilianum</name>
    <dbReference type="NCBI Taxonomy" id="104259"/>
    <lineage>
        <taxon>Eukaryota</taxon>
        <taxon>Fungi</taxon>
        <taxon>Dikarya</taxon>
        <taxon>Ascomycota</taxon>
        <taxon>Pezizomycotina</taxon>
        <taxon>Eurotiomycetes</taxon>
        <taxon>Eurotiomycetidae</taxon>
        <taxon>Eurotiales</taxon>
        <taxon>Aspergillaceae</taxon>
        <taxon>Penicillium</taxon>
    </lineage>
</organism>
<gene>
    <name evidence="2" type="ORF">PEBR_08331</name>
</gene>
<accession>A0A1S9RWP2</accession>
<reference evidence="3" key="1">
    <citation type="submission" date="2015-09" db="EMBL/GenBank/DDBJ databases">
        <authorList>
            <person name="Fill T.P."/>
            <person name="Baretta J.F."/>
            <person name="de Almeida L.G."/>
            <person name="Rocha M."/>
            <person name="de Souza D.H."/>
            <person name="Malavazi I."/>
            <person name="Cerdeira L.T."/>
            <person name="Hong H."/>
            <person name="Samborskyy M."/>
            <person name="de Vasconcelos A.T."/>
            <person name="Leadlay P."/>
            <person name="Rodrigues-Filho E."/>
        </authorList>
    </citation>
    <scope>NUCLEOTIDE SEQUENCE [LARGE SCALE GENOMIC DNA]</scope>
    <source>
        <strain evidence="3">LaBioMMi 136</strain>
    </source>
</reference>
<feature type="chain" id="PRO_5012955923" evidence="1">
    <location>
        <begin position="17"/>
        <end position="759"/>
    </location>
</feature>
<dbReference type="Proteomes" id="UP000190744">
    <property type="component" value="Unassembled WGS sequence"/>
</dbReference>
<keyword evidence="1" id="KW-0732">Signal</keyword>
<evidence type="ECO:0000256" key="1">
    <source>
        <dbReference type="SAM" id="SignalP"/>
    </source>
</evidence>
<evidence type="ECO:0000313" key="3">
    <source>
        <dbReference type="Proteomes" id="UP000190744"/>
    </source>
</evidence>
<feature type="signal peptide" evidence="1">
    <location>
        <begin position="1"/>
        <end position="16"/>
    </location>
</feature>
<proteinExistence type="predicted"/>
<name>A0A1S9RWP2_PENBI</name>
<dbReference type="AlphaFoldDB" id="A0A1S9RWP2"/>
<sequence length="759" mass="77364">MLPSFVILFFCALVTAFSAGDPQEKWGGYGGHGDISHGGNNIGNGDVGGIVGDVGIGGGSGGGCDPAACDAKCKSLGFPSGFCDNEGASPSLLGLILGGTTPSCVCSPIISSCTTTTTATATTTVTSSTCTDTITTTATSTSTATTTTTATSTTTATVIPTAICFCCSSPQQPASGGLQGSCDPATSSTCTNPGNTNLALIVAAGVSAFPAPASAAGITLSKRQGQSGTTLSEDVTANGHRTRTFEWTINKVANPTTLDLVQGESGTVTYTVTVTKDDGTVHTWIDGKVCITNGGSVPTENLMSTIEVTQPPSQVVILSTPLDTSAKPVLAAGESYCYPYSIDIPSANSNTYKVNADTTITNHSGHLGVPFGPNAAATTTIPTTETLVHNTVTVSDTLGGPLGEFSDDYTVTYTHKFDCGNAGDNLNTASITYDDGTAGPSASATVAVKCTTPPPPTQWCGIGTAFGKAGSSQTLNSLVPLPNTCKRWGWYTYTSSPVSGTLYVGAGGNDISKAINVGTWSATVSGQFIDVTYALKNDLPRNVFQVTEVHVYASCTKPTTCAPGQYTYSRTGLTAQSYDTGPIDTKCNGPWYIIVHAAVSQQFPSTATCPTPVHVATSIMLSTKSLLIAAYLGLAAAQCGPSGAHVQSGTEQCTCSSGVVTCDAFQICGVGNNNAQVQVQADCTATVTCTNKGGKQVDVKTKVVQKSSGVTNVSSKNGCVSIPPVHLTEPSDSDFENAATCPNPNWTKTVKTAQAVDPT</sequence>
<protein>
    <submittedName>
        <fullName evidence="2">Uncharacterized protein</fullName>
    </submittedName>
</protein>